<reference evidence="1" key="1">
    <citation type="submission" date="2019-11" db="UniProtKB">
        <authorList>
            <consortium name="WormBaseParasite"/>
        </authorList>
    </citation>
    <scope>IDENTIFICATION</scope>
</reference>
<evidence type="ECO:0000313" key="1">
    <source>
        <dbReference type="WBParaSite" id="MCU_007415-RA"/>
    </source>
</evidence>
<protein>
    <submittedName>
        <fullName evidence="1">DB domain-containing protein</fullName>
    </submittedName>
</protein>
<organism evidence="1">
    <name type="scientific">Mesocestoides corti</name>
    <name type="common">Flatworm</name>
    <dbReference type="NCBI Taxonomy" id="53468"/>
    <lineage>
        <taxon>Eukaryota</taxon>
        <taxon>Metazoa</taxon>
        <taxon>Spiralia</taxon>
        <taxon>Lophotrochozoa</taxon>
        <taxon>Platyhelminthes</taxon>
        <taxon>Cestoda</taxon>
        <taxon>Eucestoda</taxon>
        <taxon>Cyclophyllidea</taxon>
        <taxon>Mesocestoididae</taxon>
        <taxon>Mesocestoides</taxon>
    </lineage>
</organism>
<sequence length="53" mass="6085">GACTQHGIPPFCLTLKCCKLVQREICNSLSKFCCQRRVVIKTLSKNNTFVKYY</sequence>
<accession>A0A5K3FDD3</accession>
<name>A0A5K3FDD3_MESCO</name>
<proteinExistence type="predicted"/>
<dbReference type="WBParaSite" id="MCU_007415-RA">
    <property type="protein sequence ID" value="MCU_007415-RA"/>
    <property type="gene ID" value="MCU_007415"/>
</dbReference>
<dbReference type="AlphaFoldDB" id="A0A5K3FDD3"/>